<gene>
    <name evidence="3" type="ORF">CYD53_102161</name>
</gene>
<dbReference type="EMBL" id="PQFZ01000002">
    <property type="protein sequence ID" value="POR55276.1"/>
    <property type="molecule type" value="Genomic_DNA"/>
</dbReference>
<feature type="domain" description="Regulator of nucleoside diphosphate kinase N-terminal" evidence="2">
    <location>
        <begin position="12"/>
        <end position="50"/>
    </location>
</feature>
<dbReference type="InterPro" id="IPR036953">
    <property type="entry name" value="GreA/GreB_C_sf"/>
</dbReference>
<dbReference type="PANTHER" id="PTHR30437:SF5">
    <property type="entry name" value="REGULATOR OF NUCLEOSIDE DIPHOSPHATE KINASE"/>
    <property type="match status" value="1"/>
</dbReference>
<keyword evidence="4" id="KW-1185">Reference proteome</keyword>
<dbReference type="AlphaFoldDB" id="A0A2S4MKK1"/>
<feature type="domain" description="Transcription elongation factor GreA/GreB C-terminal" evidence="1">
    <location>
        <begin position="58"/>
        <end position="130"/>
    </location>
</feature>
<dbReference type="GO" id="GO:0016301">
    <property type="term" value="F:kinase activity"/>
    <property type="evidence" value="ECO:0007669"/>
    <property type="project" value="UniProtKB-KW"/>
</dbReference>
<dbReference type="GO" id="GO:0032784">
    <property type="term" value="P:regulation of DNA-templated transcription elongation"/>
    <property type="evidence" value="ECO:0007669"/>
    <property type="project" value="InterPro"/>
</dbReference>
<dbReference type="PANTHER" id="PTHR30437">
    <property type="entry name" value="TRANSCRIPTION ELONGATION FACTOR GREA"/>
    <property type="match status" value="1"/>
</dbReference>
<dbReference type="InterPro" id="IPR023459">
    <property type="entry name" value="Tscrpt_elong_fac_GreA/B_fam"/>
</dbReference>
<dbReference type="NCBIfam" id="NF004396">
    <property type="entry name" value="PRK05753.1"/>
    <property type="match status" value="1"/>
</dbReference>
<evidence type="ECO:0000259" key="2">
    <source>
        <dbReference type="Pfam" id="PF14760"/>
    </source>
</evidence>
<organism evidence="3 4">
    <name type="scientific">Bosea psychrotolerans</name>
    <dbReference type="NCBI Taxonomy" id="1871628"/>
    <lineage>
        <taxon>Bacteria</taxon>
        <taxon>Pseudomonadati</taxon>
        <taxon>Pseudomonadota</taxon>
        <taxon>Alphaproteobacteria</taxon>
        <taxon>Hyphomicrobiales</taxon>
        <taxon>Boseaceae</taxon>
        <taxon>Bosea</taxon>
    </lineage>
</organism>
<keyword evidence="3" id="KW-0808">Transferase</keyword>
<dbReference type="SUPFAM" id="SSF54534">
    <property type="entry name" value="FKBP-like"/>
    <property type="match status" value="1"/>
</dbReference>
<keyword evidence="3" id="KW-0418">Kinase</keyword>
<evidence type="ECO:0000313" key="3">
    <source>
        <dbReference type="EMBL" id="POR55276.1"/>
    </source>
</evidence>
<evidence type="ECO:0000259" key="1">
    <source>
        <dbReference type="Pfam" id="PF01272"/>
    </source>
</evidence>
<dbReference type="InterPro" id="IPR001437">
    <property type="entry name" value="Tscrpt_elong_fac_GreA/B_C"/>
</dbReference>
<comment type="caution">
    <text evidence="3">The sequence shown here is derived from an EMBL/GenBank/DDBJ whole genome shotgun (WGS) entry which is preliminary data.</text>
</comment>
<accession>A0A2S4MKK1</accession>
<dbReference type="Pfam" id="PF01272">
    <property type="entry name" value="GreA_GreB"/>
    <property type="match status" value="1"/>
</dbReference>
<name>A0A2S4MKK1_9HYPH</name>
<dbReference type="RefSeq" id="WP_103716822.1">
    <property type="nucleotide sequence ID" value="NZ_PQFZ01000002.1"/>
</dbReference>
<dbReference type="GO" id="GO:0070063">
    <property type="term" value="F:RNA polymerase binding"/>
    <property type="evidence" value="ECO:0007669"/>
    <property type="project" value="InterPro"/>
</dbReference>
<sequence length="141" mass="15150">MSSRRRGRARAPIVVTSEDHHKLSRIAAGAIKTMPELSAELSAELDRARILPPGRSSSGHVRVGSEVRFRDETAGKETTVTLVWPEDADIAANRISVITPIGVALIGMAGGRSIEWTTRSGDVKRLTVVTLIDPMDAVSPN</sequence>
<dbReference type="OrthoDB" id="192847at2"/>
<dbReference type="InterPro" id="IPR029462">
    <property type="entry name" value="Rnk_N"/>
</dbReference>
<evidence type="ECO:0000313" key="4">
    <source>
        <dbReference type="Proteomes" id="UP000236919"/>
    </source>
</evidence>
<dbReference type="Proteomes" id="UP000236919">
    <property type="component" value="Unassembled WGS sequence"/>
</dbReference>
<dbReference type="Pfam" id="PF14760">
    <property type="entry name" value="Rnk_N"/>
    <property type="match status" value="1"/>
</dbReference>
<protein>
    <submittedName>
        <fullName evidence="3">Regulator of nucleoside diphosphate kinase</fullName>
    </submittedName>
</protein>
<proteinExistence type="predicted"/>
<dbReference type="GO" id="GO:0003677">
    <property type="term" value="F:DNA binding"/>
    <property type="evidence" value="ECO:0007669"/>
    <property type="project" value="InterPro"/>
</dbReference>
<dbReference type="GO" id="GO:0006354">
    <property type="term" value="P:DNA-templated transcription elongation"/>
    <property type="evidence" value="ECO:0007669"/>
    <property type="project" value="TreeGrafter"/>
</dbReference>
<reference evidence="3 4" key="1">
    <citation type="submission" date="2018-01" db="EMBL/GenBank/DDBJ databases">
        <title>Genomic Encyclopedia of Type Strains, Phase III (KMG-III): the genomes of soil and plant-associated and newly described type strains.</title>
        <authorList>
            <person name="Whitman W."/>
        </authorList>
    </citation>
    <scope>NUCLEOTIDE SEQUENCE [LARGE SCALE GENOMIC DNA]</scope>
    <source>
        <strain evidence="3 4">1131</strain>
    </source>
</reference>
<dbReference type="Gene3D" id="3.10.50.30">
    <property type="entry name" value="Transcription elongation factor, GreA/GreB, C-terminal domain"/>
    <property type="match status" value="1"/>
</dbReference>